<organism evidence="3 4">
    <name type="scientific">Petropleomorpha daqingensis</name>
    <dbReference type="NCBI Taxonomy" id="2026353"/>
    <lineage>
        <taxon>Bacteria</taxon>
        <taxon>Bacillati</taxon>
        <taxon>Actinomycetota</taxon>
        <taxon>Actinomycetes</taxon>
        <taxon>Geodermatophilales</taxon>
        <taxon>Geodermatophilaceae</taxon>
        <taxon>Petropleomorpha</taxon>
    </lineage>
</organism>
<dbReference type="InterPro" id="IPR029058">
    <property type="entry name" value="AB_hydrolase_fold"/>
</dbReference>
<dbReference type="GO" id="GO:0016020">
    <property type="term" value="C:membrane"/>
    <property type="evidence" value="ECO:0007669"/>
    <property type="project" value="TreeGrafter"/>
</dbReference>
<dbReference type="Pfam" id="PF12697">
    <property type="entry name" value="Abhydrolase_6"/>
    <property type="match status" value="1"/>
</dbReference>
<evidence type="ECO:0000313" key="3">
    <source>
        <dbReference type="EMBL" id="NYJ04265.1"/>
    </source>
</evidence>
<evidence type="ECO:0000259" key="2">
    <source>
        <dbReference type="Pfam" id="PF12697"/>
    </source>
</evidence>
<dbReference type="PANTHER" id="PTHR43798">
    <property type="entry name" value="MONOACYLGLYCEROL LIPASE"/>
    <property type="match status" value="1"/>
</dbReference>
<evidence type="ECO:0000313" key="4">
    <source>
        <dbReference type="Proteomes" id="UP000541969"/>
    </source>
</evidence>
<dbReference type="Gene3D" id="3.40.50.1820">
    <property type="entry name" value="alpha/beta hydrolase"/>
    <property type="match status" value="1"/>
</dbReference>
<protein>
    <submittedName>
        <fullName evidence="3">Pimeloyl-ACP methyl ester carboxylesterase</fullName>
    </submittedName>
</protein>
<keyword evidence="4" id="KW-1185">Reference proteome</keyword>
<keyword evidence="1" id="KW-0378">Hydrolase</keyword>
<evidence type="ECO:0000256" key="1">
    <source>
        <dbReference type="ARBA" id="ARBA00022801"/>
    </source>
</evidence>
<dbReference type="RefSeq" id="WP_179715001.1">
    <property type="nucleotide sequence ID" value="NZ_JACBZT010000001.1"/>
</dbReference>
<reference evidence="3 4" key="1">
    <citation type="submission" date="2020-07" db="EMBL/GenBank/DDBJ databases">
        <title>Sequencing the genomes of 1000 actinobacteria strains.</title>
        <authorList>
            <person name="Klenk H.-P."/>
        </authorList>
    </citation>
    <scope>NUCLEOTIDE SEQUENCE [LARGE SCALE GENOMIC DNA]</scope>
    <source>
        <strain evidence="3 4">DSM 104001</strain>
    </source>
</reference>
<sequence>MSDLAVDRLESVQLGGITQWIRVRAADPSNPPLLLMQQGPGLPVINEAHGWDELLGLERDWTVVYWDQRGTGLSARPLLGRSFPISAPRMVEDTVALLELLRERFGRPAAVLGFSFGATYAAYAAQRRPDLVALLVGVGMDIDMPAGEHHTYEFALRTARIRGNSRAVRQLRRIGPPPHLTGHRLRTRARWAADFGGISVHVSYRGILGALLRSLIRSPDYSVAGGLRTLLGMAASQTALLPDLADTDLVGTVPALDVPVVLIQGRHDQVAPGTATRRFHDALRAPSKRLVWFEDSAHTPHLDEPERFRALLTELRAEQYADA</sequence>
<dbReference type="PANTHER" id="PTHR43798:SF31">
    <property type="entry name" value="AB HYDROLASE SUPERFAMILY PROTEIN YCLE"/>
    <property type="match status" value="1"/>
</dbReference>
<dbReference type="AlphaFoldDB" id="A0A853C8N3"/>
<dbReference type="GO" id="GO:0016787">
    <property type="term" value="F:hydrolase activity"/>
    <property type="evidence" value="ECO:0007669"/>
    <property type="project" value="UniProtKB-KW"/>
</dbReference>
<proteinExistence type="predicted"/>
<dbReference type="SUPFAM" id="SSF53474">
    <property type="entry name" value="alpha/beta-Hydrolases"/>
    <property type="match status" value="1"/>
</dbReference>
<feature type="domain" description="AB hydrolase-1" evidence="2">
    <location>
        <begin position="49"/>
        <end position="310"/>
    </location>
</feature>
<comment type="caution">
    <text evidence="3">The sequence shown here is derived from an EMBL/GenBank/DDBJ whole genome shotgun (WGS) entry which is preliminary data.</text>
</comment>
<gene>
    <name evidence="3" type="ORF">GGQ55_000543</name>
</gene>
<name>A0A853C8N3_9ACTN</name>
<dbReference type="Proteomes" id="UP000541969">
    <property type="component" value="Unassembled WGS sequence"/>
</dbReference>
<dbReference type="EMBL" id="JACBZT010000001">
    <property type="protein sequence ID" value="NYJ04265.1"/>
    <property type="molecule type" value="Genomic_DNA"/>
</dbReference>
<accession>A0A853C8N3</accession>
<dbReference type="InterPro" id="IPR050266">
    <property type="entry name" value="AB_hydrolase_sf"/>
</dbReference>
<dbReference type="InterPro" id="IPR000073">
    <property type="entry name" value="AB_hydrolase_1"/>
</dbReference>